<keyword evidence="11" id="KW-1185">Reference proteome</keyword>
<evidence type="ECO:0000256" key="7">
    <source>
        <dbReference type="ARBA" id="ARBA00023004"/>
    </source>
</evidence>
<gene>
    <name evidence="10" type="ORF">CMV_028108</name>
</gene>
<comment type="cofactor">
    <cofactor evidence="1">
        <name>heme</name>
        <dbReference type="ChEBI" id="CHEBI:30413"/>
    </cofactor>
</comment>
<keyword evidence="6" id="KW-0560">Oxidoreductase</keyword>
<dbReference type="PANTHER" id="PTHR47943">
    <property type="entry name" value="CYTOCHROME P450 93A3-LIKE"/>
    <property type="match status" value="1"/>
</dbReference>
<dbReference type="SUPFAM" id="SSF48264">
    <property type="entry name" value="Cytochrome P450"/>
    <property type="match status" value="1"/>
</dbReference>
<evidence type="ECO:0000256" key="4">
    <source>
        <dbReference type="ARBA" id="ARBA00022617"/>
    </source>
</evidence>
<keyword evidence="8" id="KW-0503">Monooxygenase</keyword>
<protein>
    <recommendedName>
        <fullName evidence="12">Cytochrome P450</fullName>
    </recommendedName>
</protein>
<comment type="subcellular location">
    <subcellularLocation>
        <location evidence="2">Membrane</location>
    </subcellularLocation>
</comment>
<reference evidence="10" key="1">
    <citation type="submission" date="2020-03" db="EMBL/GenBank/DDBJ databases">
        <title>Castanea mollissima Vanexum genome sequencing.</title>
        <authorList>
            <person name="Staton M."/>
        </authorList>
    </citation>
    <scope>NUCLEOTIDE SEQUENCE</scope>
    <source>
        <tissue evidence="10">Leaf</tissue>
    </source>
</reference>
<dbReference type="GO" id="GO:0004497">
    <property type="term" value="F:monooxygenase activity"/>
    <property type="evidence" value="ECO:0007669"/>
    <property type="project" value="UniProtKB-KW"/>
</dbReference>
<comment type="similarity">
    <text evidence="3">Belongs to the cytochrome P450 family.</text>
</comment>
<evidence type="ECO:0000256" key="1">
    <source>
        <dbReference type="ARBA" id="ARBA00001971"/>
    </source>
</evidence>
<evidence type="ECO:0000313" key="11">
    <source>
        <dbReference type="Proteomes" id="UP000737018"/>
    </source>
</evidence>
<keyword evidence="5" id="KW-0479">Metal-binding</keyword>
<dbReference type="InterPro" id="IPR001128">
    <property type="entry name" value="Cyt_P450"/>
</dbReference>
<dbReference type="InterPro" id="IPR036396">
    <property type="entry name" value="Cyt_P450_sf"/>
</dbReference>
<dbReference type="GO" id="GO:0016705">
    <property type="term" value="F:oxidoreductase activity, acting on paired donors, with incorporation or reduction of molecular oxygen"/>
    <property type="evidence" value="ECO:0007669"/>
    <property type="project" value="InterPro"/>
</dbReference>
<dbReference type="GO" id="GO:0005506">
    <property type="term" value="F:iron ion binding"/>
    <property type="evidence" value="ECO:0007669"/>
    <property type="project" value="InterPro"/>
</dbReference>
<comment type="caution">
    <text evidence="10">The sequence shown here is derived from an EMBL/GenBank/DDBJ whole genome shotgun (WGS) entry which is preliminary data.</text>
</comment>
<name>A0A8J4QGM3_9ROSI</name>
<dbReference type="GO" id="GO:0020037">
    <property type="term" value="F:heme binding"/>
    <property type="evidence" value="ECO:0007669"/>
    <property type="project" value="InterPro"/>
</dbReference>
<dbReference type="PANTHER" id="PTHR47943:SF9">
    <property type="entry name" value="CYTOCHROME P450"/>
    <property type="match status" value="1"/>
</dbReference>
<evidence type="ECO:0000256" key="9">
    <source>
        <dbReference type="ARBA" id="ARBA00023136"/>
    </source>
</evidence>
<evidence type="ECO:0000256" key="3">
    <source>
        <dbReference type="ARBA" id="ARBA00010617"/>
    </source>
</evidence>
<dbReference type="EMBL" id="JRKL02012331">
    <property type="protein sequence ID" value="KAF3945526.1"/>
    <property type="molecule type" value="Genomic_DNA"/>
</dbReference>
<dbReference type="Gene3D" id="1.10.630.10">
    <property type="entry name" value="Cytochrome P450"/>
    <property type="match status" value="1"/>
</dbReference>
<accession>A0A8J4QGM3</accession>
<dbReference type="Proteomes" id="UP000737018">
    <property type="component" value="Unassembled WGS sequence"/>
</dbReference>
<dbReference type="OrthoDB" id="2789670at2759"/>
<dbReference type="Pfam" id="PF00067">
    <property type="entry name" value="p450"/>
    <property type="match status" value="1"/>
</dbReference>
<dbReference type="GO" id="GO:0016020">
    <property type="term" value="C:membrane"/>
    <property type="evidence" value="ECO:0007669"/>
    <property type="project" value="UniProtKB-SubCell"/>
</dbReference>
<evidence type="ECO:0000256" key="6">
    <source>
        <dbReference type="ARBA" id="ARBA00023002"/>
    </source>
</evidence>
<evidence type="ECO:0008006" key="12">
    <source>
        <dbReference type="Google" id="ProtNLM"/>
    </source>
</evidence>
<organism evidence="10 11">
    <name type="scientific">Castanea mollissima</name>
    <name type="common">Chinese chestnut</name>
    <dbReference type="NCBI Taxonomy" id="60419"/>
    <lineage>
        <taxon>Eukaryota</taxon>
        <taxon>Viridiplantae</taxon>
        <taxon>Streptophyta</taxon>
        <taxon>Embryophyta</taxon>
        <taxon>Tracheophyta</taxon>
        <taxon>Spermatophyta</taxon>
        <taxon>Magnoliopsida</taxon>
        <taxon>eudicotyledons</taxon>
        <taxon>Gunneridae</taxon>
        <taxon>Pentapetalae</taxon>
        <taxon>rosids</taxon>
        <taxon>fabids</taxon>
        <taxon>Fagales</taxon>
        <taxon>Fagaceae</taxon>
        <taxon>Castanea</taxon>
    </lineage>
</organism>
<evidence type="ECO:0000313" key="10">
    <source>
        <dbReference type="EMBL" id="KAF3945526.1"/>
    </source>
</evidence>
<proteinExistence type="inferred from homology"/>
<keyword evidence="7" id="KW-0408">Iron</keyword>
<keyword evidence="9" id="KW-0472">Membrane</keyword>
<dbReference type="AlphaFoldDB" id="A0A8J4QGM3"/>
<evidence type="ECO:0000256" key="5">
    <source>
        <dbReference type="ARBA" id="ARBA00022723"/>
    </source>
</evidence>
<evidence type="ECO:0000256" key="2">
    <source>
        <dbReference type="ARBA" id="ARBA00004370"/>
    </source>
</evidence>
<keyword evidence="4" id="KW-0349">Heme</keyword>
<sequence>MPKNERKLSPGPRPLPINGNLHMLGSFPHHALQSLAQKYTPIMSLRLGHVPTTELFLKTHATVFASRPIFQASKVSGMSKGISFTDYGPYWRSLRELITLQLLSAKNRAICTYEEGGGSIIGASSLKKAAATHEVEDLSEKVCQLIEETICRMVFGQNNDNTFDLKTIMFLTLGHLIYRYVSMFSSKNFKLP</sequence>
<evidence type="ECO:0000256" key="8">
    <source>
        <dbReference type="ARBA" id="ARBA00023033"/>
    </source>
</evidence>